<dbReference type="GeneID" id="59335297"/>
<accession>A0A8H6C4Q9</accession>
<dbReference type="Proteomes" id="UP000593566">
    <property type="component" value="Unassembled WGS sequence"/>
</dbReference>
<gene>
    <name evidence="1" type="ORF">HO133_006897</name>
</gene>
<reference evidence="1 2" key="1">
    <citation type="journal article" date="2020" name="Genomics">
        <title>Complete, high-quality genomes from long-read metagenomic sequencing of two wolf lichen thalli reveals enigmatic genome architecture.</title>
        <authorList>
            <person name="McKenzie S.K."/>
            <person name="Walston R.F."/>
            <person name="Allen J.L."/>
        </authorList>
    </citation>
    <scope>NUCLEOTIDE SEQUENCE [LARGE SCALE GENOMIC DNA]</scope>
    <source>
        <strain evidence="1">WasteWater1</strain>
    </source>
</reference>
<dbReference type="RefSeq" id="XP_037146862.1">
    <property type="nucleotide sequence ID" value="XM_037297793.1"/>
</dbReference>
<dbReference type="AlphaFoldDB" id="A0A8H6C4Q9"/>
<dbReference type="EMBL" id="JACCJB010000028">
    <property type="protein sequence ID" value="KAF6217427.1"/>
    <property type="molecule type" value="Genomic_DNA"/>
</dbReference>
<protein>
    <submittedName>
        <fullName evidence="1">Uncharacterized protein</fullName>
    </submittedName>
</protein>
<sequence>MLIPSWLFASASRSSSQVSGRRSCNSVSELDEGAGAGTGCGVAGLEELGSGVGNGCVAGNEVAAASLGKVVAVVASGGLDLGVLAVASSSFCRFLGELRPVLNT</sequence>
<organism evidence="1 2">
    <name type="scientific">Letharia lupina</name>
    <dbReference type="NCBI Taxonomy" id="560253"/>
    <lineage>
        <taxon>Eukaryota</taxon>
        <taxon>Fungi</taxon>
        <taxon>Dikarya</taxon>
        <taxon>Ascomycota</taxon>
        <taxon>Pezizomycotina</taxon>
        <taxon>Lecanoromycetes</taxon>
        <taxon>OSLEUM clade</taxon>
        <taxon>Lecanoromycetidae</taxon>
        <taxon>Lecanorales</taxon>
        <taxon>Lecanorineae</taxon>
        <taxon>Parmeliaceae</taxon>
        <taxon>Letharia</taxon>
    </lineage>
</organism>
<keyword evidence="2" id="KW-1185">Reference proteome</keyword>
<comment type="caution">
    <text evidence="1">The sequence shown here is derived from an EMBL/GenBank/DDBJ whole genome shotgun (WGS) entry which is preliminary data.</text>
</comment>
<evidence type="ECO:0000313" key="2">
    <source>
        <dbReference type="Proteomes" id="UP000593566"/>
    </source>
</evidence>
<proteinExistence type="predicted"/>
<evidence type="ECO:0000313" key="1">
    <source>
        <dbReference type="EMBL" id="KAF6217427.1"/>
    </source>
</evidence>
<name>A0A8H6C4Q9_9LECA</name>